<keyword evidence="2" id="KW-0804">Transcription</keyword>
<name>A0ABN7T893_OIKDI</name>
<keyword evidence="1" id="KW-0805">Transcription regulation</keyword>
<dbReference type="EMBL" id="OU015567">
    <property type="protein sequence ID" value="CAG5113664.1"/>
    <property type="molecule type" value="Genomic_DNA"/>
</dbReference>
<dbReference type="Gene3D" id="2.60.40.1970">
    <property type="entry name" value="YEATS domain"/>
    <property type="match status" value="1"/>
</dbReference>
<sequence length="200" mass="23298">MSAQANKTVIVKPIIFGNTSQAFPKAREEDGHTHAWTVYLKSYDNEDMSVFIKKVQFKLHNSYAVPIRTITKPPYEVRETGWGEFDVEIKIFFADNVERQIQLFHPLNFQQASEWYDELVFVNPSPVLAGCLNNPRKFKQKFHNAHNHDFAEREREALEKIGAAQNSIDKMMAETEADIEKKREQIRILKQALKKSQEIM</sequence>
<organism evidence="7 8">
    <name type="scientific">Oikopleura dioica</name>
    <name type="common">Tunicate</name>
    <dbReference type="NCBI Taxonomy" id="34765"/>
    <lineage>
        <taxon>Eukaryota</taxon>
        <taxon>Metazoa</taxon>
        <taxon>Chordata</taxon>
        <taxon>Tunicata</taxon>
        <taxon>Appendicularia</taxon>
        <taxon>Copelata</taxon>
        <taxon>Oikopleuridae</taxon>
        <taxon>Oikopleura</taxon>
    </lineage>
</organism>
<dbReference type="InterPro" id="IPR005033">
    <property type="entry name" value="YEATS"/>
</dbReference>
<keyword evidence="3 4" id="KW-0539">Nucleus</keyword>
<keyword evidence="8" id="KW-1185">Reference proteome</keyword>
<dbReference type="Proteomes" id="UP001158576">
    <property type="component" value="Chromosome 2"/>
</dbReference>
<evidence type="ECO:0000313" key="8">
    <source>
        <dbReference type="Proteomes" id="UP001158576"/>
    </source>
</evidence>
<evidence type="ECO:0000256" key="5">
    <source>
        <dbReference type="SAM" id="Coils"/>
    </source>
</evidence>
<gene>
    <name evidence="7" type="ORF">OKIOD_LOCUS16519</name>
</gene>
<dbReference type="PANTHER" id="PTHR47573:SF1">
    <property type="entry name" value="PROTEIN AF-9 HOMOLOG"/>
    <property type="match status" value="1"/>
</dbReference>
<dbReference type="PROSITE" id="PS51037">
    <property type="entry name" value="YEATS"/>
    <property type="match status" value="1"/>
</dbReference>
<evidence type="ECO:0000256" key="1">
    <source>
        <dbReference type="ARBA" id="ARBA00023015"/>
    </source>
</evidence>
<evidence type="ECO:0000259" key="6">
    <source>
        <dbReference type="PROSITE" id="PS51037"/>
    </source>
</evidence>
<protein>
    <submittedName>
        <fullName evidence="7">Oidioi.mRNA.OKI2018_I69.chr2.g7754.t1.cds</fullName>
    </submittedName>
</protein>
<dbReference type="PANTHER" id="PTHR47573">
    <property type="entry name" value="PROTEIN AF-9 HOMOLOG"/>
    <property type="match status" value="1"/>
</dbReference>
<dbReference type="Pfam" id="PF03366">
    <property type="entry name" value="YEATS"/>
    <property type="match status" value="1"/>
</dbReference>
<evidence type="ECO:0000256" key="4">
    <source>
        <dbReference type="PROSITE-ProRule" id="PRU00376"/>
    </source>
</evidence>
<keyword evidence="5" id="KW-0175">Coiled coil</keyword>
<accession>A0ABN7T893</accession>
<evidence type="ECO:0000313" key="7">
    <source>
        <dbReference type="EMBL" id="CAG5113664.1"/>
    </source>
</evidence>
<reference evidence="7 8" key="1">
    <citation type="submission" date="2021-04" db="EMBL/GenBank/DDBJ databases">
        <authorList>
            <person name="Bliznina A."/>
        </authorList>
    </citation>
    <scope>NUCLEOTIDE SEQUENCE [LARGE SCALE GENOMIC DNA]</scope>
</reference>
<dbReference type="InterPro" id="IPR055129">
    <property type="entry name" value="YEATS_dom"/>
</dbReference>
<proteinExistence type="predicted"/>
<feature type="coiled-coil region" evidence="5">
    <location>
        <begin position="172"/>
        <end position="199"/>
    </location>
</feature>
<comment type="subcellular location">
    <subcellularLocation>
        <location evidence="4">Nucleus</location>
    </subcellularLocation>
</comment>
<feature type="domain" description="YEATS" evidence="6">
    <location>
        <begin position="4"/>
        <end position="135"/>
    </location>
</feature>
<dbReference type="InterPro" id="IPR038704">
    <property type="entry name" value="YEAST_sf"/>
</dbReference>
<evidence type="ECO:0000256" key="2">
    <source>
        <dbReference type="ARBA" id="ARBA00023163"/>
    </source>
</evidence>
<evidence type="ECO:0000256" key="3">
    <source>
        <dbReference type="ARBA" id="ARBA00023242"/>
    </source>
</evidence>